<organism evidence="1 2">
    <name type="scientific">Setaria italica</name>
    <name type="common">Foxtail millet</name>
    <name type="synonym">Panicum italicum</name>
    <dbReference type="NCBI Taxonomy" id="4555"/>
    <lineage>
        <taxon>Eukaryota</taxon>
        <taxon>Viridiplantae</taxon>
        <taxon>Streptophyta</taxon>
        <taxon>Embryophyta</taxon>
        <taxon>Tracheophyta</taxon>
        <taxon>Spermatophyta</taxon>
        <taxon>Magnoliopsida</taxon>
        <taxon>Liliopsida</taxon>
        <taxon>Poales</taxon>
        <taxon>Poaceae</taxon>
        <taxon>PACMAD clade</taxon>
        <taxon>Panicoideae</taxon>
        <taxon>Panicodae</taxon>
        <taxon>Paniceae</taxon>
        <taxon>Cenchrinae</taxon>
        <taxon>Setaria</taxon>
    </lineage>
</organism>
<protein>
    <submittedName>
        <fullName evidence="1">Uncharacterized protein</fullName>
    </submittedName>
</protein>
<proteinExistence type="predicted"/>
<reference evidence="1" key="2">
    <citation type="submission" date="2018-08" db="UniProtKB">
        <authorList>
            <consortium name="EnsemblPlants"/>
        </authorList>
    </citation>
    <scope>IDENTIFICATION</scope>
    <source>
        <strain evidence="1">Yugu1</strain>
    </source>
</reference>
<keyword evidence="2" id="KW-1185">Reference proteome</keyword>
<name>K3ZMF8_SETIT</name>
<evidence type="ECO:0000313" key="1">
    <source>
        <dbReference type="EnsemblPlants" id="KQK94334"/>
    </source>
</evidence>
<dbReference type="Proteomes" id="UP000004995">
    <property type="component" value="Unassembled WGS sequence"/>
</dbReference>
<dbReference type="EMBL" id="AGNK02004835">
    <property type="status" value="NOT_ANNOTATED_CDS"/>
    <property type="molecule type" value="Genomic_DNA"/>
</dbReference>
<sequence length="110" mass="12473">MNDCFSSKATKVDQALELLGLGKLCRKNNNRSSTQSIYMGMPGLWQHGAGLLCTYRKIYLITSLKYCYFLIYLLMKSIDGNTSGPGPKFNTSTYPILIRLTKQPILYLYT</sequence>
<accession>K3ZMF8</accession>
<dbReference type="HOGENOM" id="CLU_2175446_0_0_1"/>
<dbReference type="AlphaFoldDB" id="K3ZMF8"/>
<dbReference type="InParanoid" id="K3ZMF8"/>
<dbReference type="Gramene" id="KQK94334">
    <property type="protein sequence ID" value="KQK94334"/>
    <property type="gene ID" value="SETIT_027773mg"/>
</dbReference>
<reference evidence="2" key="1">
    <citation type="journal article" date="2012" name="Nat. Biotechnol.">
        <title>Reference genome sequence of the model plant Setaria.</title>
        <authorList>
            <person name="Bennetzen J.L."/>
            <person name="Schmutz J."/>
            <person name="Wang H."/>
            <person name="Percifield R."/>
            <person name="Hawkins J."/>
            <person name="Pontaroli A.C."/>
            <person name="Estep M."/>
            <person name="Feng L."/>
            <person name="Vaughn J.N."/>
            <person name="Grimwood J."/>
            <person name="Jenkins J."/>
            <person name="Barry K."/>
            <person name="Lindquist E."/>
            <person name="Hellsten U."/>
            <person name="Deshpande S."/>
            <person name="Wang X."/>
            <person name="Wu X."/>
            <person name="Mitros T."/>
            <person name="Triplett J."/>
            <person name="Yang X."/>
            <person name="Ye C.Y."/>
            <person name="Mauro-Herrera M."/>
            <person name="Wang L."/>
            <person name="Li P."/>
            <person name="Sharma M."/>
            <person name="Sharma R."/>
            <person name="Ronald P.C."/>
            <person name="Panaud O."/>
            <person name="Kellogg E.A."/>
            <person name="Brutnell T.P."/>
            <person name="Doust A.N."/>
            <person name="Tuskan G.A."/>
            <person name="Rokhsar D."/>
            <person name="Devos K.M."/>
        </authorList>
    </citation>
    <scope>NUCLEOTIDE SEQUENCE [LARGE SCALE GENOMIC DNA]</scope>
    <source>
        <strain evidence="2">cv. Yugu1</strain>
    </source>
</reference>
<dbReference type="EnsemblPlants" id="KQK94334">
    <property type="protein sequence ID" value="KQK94334"/>
    <property type="gene ID" value="SETIT_027773mg"/>
</dbReference>
<evidence type="ECO:0000313" key="2">
    <source>
        <dbReference type="Proteomes" id="UP000004995"/>
    </source>
</evidence>